<evidence type="ECO:0000256" key="1">
    <source>
        <dbReference type="SAM" id="MobiDB-lite"/>
    </source>
</evidence>
<feature type="compositionally biased region" description="Polar residues" evidence="1">
    <location>
        <begin position="70"/>
        <end position="79"/>
    </location>
</feature>
<reference evidence="2" key="2">
    <citation type="submission" date="2014-06" db="EMBL/GenBank/DDBJ databases">
        <title>The complete genome of Blastobotrys (Arxula) adeninivorans LS3 - a yeast of biotechnological interest.</title>
        <authorList>
            <person name="Kunze G."/>
            <person name="Gaillardin C."/>
            <person name="Czernicka M."/>
            <person name="Durrens P."/>
            <person name="Martin T."/>
            <person name="Boer E."/>
            <person name="Gabaldon T."/>
            <person name="Cruz J."/>
            <person name="Talla E."/>
            <person name="Marck C."/>
            <person name="Goffeau A."/>
            <person name="Barbe V."/>
            <person name="Baret P."/>
            <person name="Baronian K."/>
            <person name="Beier S."/>
            <person name="Bleykasten C."/>
            <person name="Bode R."/>
            <person name="Casaregola S."/>
            <person name="Despons L."/>
            <person name="Fairhead C."/>
            <person name="Giersberg M."/>
            <person name="Gierski P."/>
            <person name="Hahnel U."/>
            <person name="Hartmann A."/>
            <person name="Jankowska D."/>
            <person name="Jubin C."/>
            <person name="Jung P."/>
            <person name="Lafontaine I."/>
            <person name="Leh-Louis V."/>
            <person name="Lemaire M."/>
            <person name="Marcet-Houben M."/>
            <person name="Mascher M."/>
            <person name="Morel G."/>
            <person name="Richard G.-F."/>
            <person name="Riechen J."/>
            <person name="Sacerdot C."/>
            <person name="Sarkar A."/>
            <person name="Savel G."/>
            <person name="Schacherer J."/>
            <person name="Sherman D."/>
            <person name="Straub M.-L."/>
            <person name="Stein N."/>
            <person name="Thierry A."/>
            <person name="Trautwein-Schult A."/>
            <person name="Westhof E."/>
            <person name="Worch S."/>
            <person name="Dujon B."/>
            <person name="Souciet J.-L."/>
            <person name="Wincker P."/>
            <person name="Scholz U."/>
            <person name="Neuveglise N."/>
        </authorList>
    </citation>
    <scope>NUCLEOTIDE SEQUENCE</scope>
    <source>
        <strain evidence="2">LS3</strain>
    </source>
</reference>
<dbReference type="AlphaFoldDB" id="A0A060T4C3"/>
<feature type="compositionally biased region" description="Low complexity" evidence="1">
    <location>
        <begin position="19"/>
        <end position="48"/>
    </location>
</feature>
<evidence type="ECO:0000313" key="2">
    <source>
        <dbReference type="EMBL" id="CDP34041.1"/>
    </source>
</evidence>
<organism evidence="2">
    <name type="scientific">Blastobotrys adeninivorans</name>
    <name type="common">Yeast</name>
    <name type="synonym">Arxula adeninivorans</name>
    <dbReference type="NCBI Taxonomy" id="409370"/>
    <lineage>
        <taxon>Eukaryota</taxon>
        <taxon>Fungi</taxon>
        <taxon>Dikarya</taxon>
        <taxon>Ascomycota</taxon>
        <taxon>Saccharomycotina</taxon>
        <taxon>Dipodascomycetes</taxon>
        <taxon>Dipodascales</taxon>
        <taxon>Trichomonascaceae</taxon>
        <taxon>Blastobotrys</taxon>
    </lineage>
</organism>
<sequence>MTTQINYNGPGWNDCPLVASRPSSRPASRSASRSMSRSSKTPSTTSLSDLGMTSSAPPKANGPPPPVGMTSRSQNQSMESLPETETEAPAPDKVLALLSSVLGLESSLAPKELDHYRSRLESILPTLEPVHLSVAYNALETKNKNLLVEHSLVHSGISTWVLPLRRILESIKA</sequence>
<name>A0A060T4C3_BLAAD</name>
<gene>
    <name evidence="2" type="ORF">GNLVRS02_ARAD1C03344g</name>
</gene>
<proteinExistence type="predicted"/>
<reference evidence="2" key="1">
    <citation type="submission" date="2014-02" db="EMBL/GenBank/DDBJ databases">
        <authorList>
            <person name="Genoscope - CEA"/>
        </authorList>
    </citation>
    <scope>NUCLEOTIDE SEQUENCE</scope>
    <source>
        <strain evidence="2">LS3</strain>
    </source>
</reference>
<protein>
    <submittedName>
        <fullName evidence="2">ARAD1C03344p</fullName>
    </submittedName>
</protein>
<dbReference type="EMBL" id="HG937693">
    <property type="protein sequence ID" value="CDP34041.1"/>
    <property type="molecule type" value="Genomic_DNA"/>
</dbReference>
<accession>A0A060T4C3</accession>
<feature type="region of interest" description="Disordered" evidence="1">
    <location>
        <begin position="1"/>
        <end position="92"/>
    </location>
</feature>